<gene>
    <name evidence="6" type="ORF">V5F89_04935</name>
</gene>
<keyword evidence="4" id="KW-0804">Transcription</keyword>
<reference evidence="6 7" key="1">
    <citation type="submission" date="2024-02" db="EMBL/GenBank/DDBJ databases">
        <title>The whole genome sequence of five bacterial samples isolated from Abu Dhabi Sabkha-shore region.</title>
        <authorList>
            <person name="Sudalaimuthuasari N."/>
            <person name="Sarfraz B."/>
            <person name="Tuyisabe J.D."/>
            <person name="Mugisha Ntwali L.D.M."/>
            <person name="Ali A.I.A.A."/>
            <person name="Almansoori S.Z.A."/>
            <person name="Alajami H.S.A."/>
            <person name="Almeqbaali A.A.S."/>
            <person name="Kundu B."/>
            <person name="Saeed E.E."/>
            <person name="Sukumarinath V."/>
            <person name="Mishra A.K."/>
            <person name="Hazzouri K.M."/>
            <person name="Almaskari R."/>
            <person name="Sharma A.K."/>
            <person name="Amiri K.M.A."/>
        </authorList>
    </citation>
    <scope>NUCLEOTIDE SEQUENCE [LARGE SCALE GENOMIC DNA]</scope>
    <source>
        <strain evidence="7">kcgeb_sd</strain>
    </source>
</reference>
<evidence type="ECO:0000256" key="2">
    <source>
        <dbReference type="ARBA" id="ARBA00023015"/>
    </source>
</evidence>
<dbReference type="InterPro" id="IPR005119">
    <property type="entry name" value="LysR_subst-bd"/>
</dbReference>
<sequence length="298" mass="33045">MQDINWNDLRVFLAVAEAGQIARAARALRLDPTTLGRRLRRLERQLETTLFERTREGQTLTKAGEGLLARAETMARAVRSIDSARERRSGLGGSLRLSVSEGFGSRFLTPYLPDFARAHPDLSIELVASSGFLSPSRREADLAVMLSRPEAGPVISRKLADYSLRLYASADYLEAAGTPRTPADLARGHRLVSYIPELLYAPELNYLDDFHAGLSADIRSTSINAQSRLIEEGAGIGVLPCFIGDRAPGLVPVCADRTIQRSFWIVIHRDMHGLPRVRIARDWLLDCVRKGRSLLMPD</sequence>
<dbReference type="Pfam" id="PF00126">
    <property type="entry name" value="HTH_1"/>
    <property type="match status" value="1"/>
</dbReference>
<dbReference type="PROSITE" id="PS50931">
    <property type="entry name" value="HTH_LYSR"/>
    <property type="match status" value="1"/>
</dbReference>
<keyword evidence="7" id="KW-1185">Reference proteome</keyword>
<feature type="domain" description="HTH lysR-type" evidence="5">
    <location>
        <begin position="4"/>
        <end position="61"/>
    </location>
</feature>
<evidence type="ECO:0000256" key="1">
    <source>
        <dbReference type="ARBA" id="ARBA00009437"/>
    </source>
</evidence>
<dbReference type="InterPro" id="IPR000847">
    <property type="entry name" value="LysR_HTH_N"/>
</dbReference>
<organism evidence="6 7">
    <name type="scientific">Pelagerythrobacter marensis</name>
    <dbReference type="NCBI Taxonomy" id="543877"/>
    <lineage>
        <taxon>Bacteria</taxon>
        <taxon>Pseudomonadati</taxon>
        <taxon>Pseudomonadota</taxon>
        <taxon>Alphaproteobacteria</taxon>
        <taxon>Sphingomonadales</taxon>
        <taxon>Erythrobacteraceae</taxon>
        <taxon>Pelagerythrobacter</taxon>
    </lineage>
</organism>
<dbReference type="Gene3D" id="3.40.190.10">
    <property type="entry name" value="Periplasmic binding protein-like II"/>
    <property type="match status" value="2"/>
</dbReference>
<proteinExistence type="inferred from homology"/>
<comment type="similarity">
    <text evidence="1">Belongs to the LysR transcriptional regulatory family.</text>
</comment>
<keyword evidence="3" id="KW-0238">DNA-binding</keyword>
<evidence type="ECO:0000256" key="4">
    <source>
        <dbReference type="ARBA" id="ARBA00023163"/>
    </source>
</evidence>
<dbReference type="RefSeq" id="WP_338447137.1">
    <property type="nucleotide sequence ID" value="NZ_CP144918.1"/>
</dbReference>
<evidence type="ECO:0000313" key="7">
    <source>
        <dbReference type="Proteomes" id="UP001335183"/>
    </source>
</evidence>
<protein>
    <submittedName>
        <fullName evidence="6">LysR family transcriptional regulator</fullName>
    </submittedName>
</protein>
<dbReference type="EMBL" id="CP144918">
    <property type="protein sequence ID" value="WWA48252.1"/>
    <property type="molecule type" value="Genomic_DNA"/>
</dbReference>
<dbReference type="SUPFAM" id="SSF53850">
    <property type="entry name" value="Periplasmic binding protein-like II"/>
    <property type="match status" value="1"/>
</dbReference>
<evidence type="ECO:0000256" key="3">
    <source>
        <dbReference type="ARBA" id="ARBA00023125"/>
    </source>
</evidence>
<accession>A0ABZ2D7I3</accession>
<dbReference type="PANTHER" id="PTHR30537:SF3">
    <property type="entry name" value="TRANSCRIPTIONAL REGULATORY PROTEIN"/>
    <property type="match status" value="1"/>
</dbReference>
<keyword evidence="2" id="KW-0805">Transcription regulation</keyword>
<name>A0ABZ2D7I3_9SPHN</name>
<evidence type="ECO:0000313" key="6">
    <source>
        <dbReference type="EMBL" id="WWA48252.1"/>
    </source>
</evidence>
<dbReference type="InterPro" id="IPR036390">
    <property type="entry name" value="WH_DNA-bd_sf"/>
</dbReference>
<evidence type="ECO:0000259" key="5">
    <source>
        <dbReference type="PROSITE" id="PS50931"/>
    </source>
</evidence>
<dbReference type="SUPFAM" id="SSF46785">
    <property type="entry name" value="Winged helix' DNA-binding domain"/>
    <property type="match status" value="1"/>
</dbReference>
<dbReference type="Pfam" id="PF03466">
    <property type="entry name" value="LysR_substrate"/>
    <property type="match status" value="1"/>
</dbReference>
<dbReference type="Proteomes" id="UP001335183">
    <property type="component" value="Chromosome"/>
</dbReference>
<dbReference type="InterPro" id="IPR058163">
    <property type="entry name" value="LysR-type_TF_proteobact-type"/>
</dbReference>
<dbReference type="InterPro" id="IPR036388">
    <property type="entry name" value="WH-like_DNA-bd_sf"/>
</dbReference>
<dbReference type="PANTHER" id="PTHR30537">
    <property type="entry name" value="HTH-TYPE TRANSCRIPTIONAL REGULATOR"/>
    <property type="match status" value="1"/>
</dbReference>
<dbReference type="Gene3D" id="1.10.10.10">
    <property type="entry name" value="Winged helix-like DNA-binding domain superfamily/Winged helix DNA-binding domain"/>
    <property type="match status" value="1"/>
</dbReference>